<sequence>MLLLSRSQHNQQQRVSFVCLSITIIGALLITQAAGQVCTNMKDCFDNSQNSDILFVNGSCQCAPCTNSWYGNQCQYCPVQYDEFEDCGACNTVDLYVGTYPNCYSNVCNISAVCDVANTRAVSGTVSTGCICLCRNAWSGSTCDVCPAGFNSSNACGSCLPDWYGYPTCSPLCTNAGNCTNHALTVSGTYASGCVCNCNHNWTTPNCSVCPLGYSAENDCATCAAGYQGYPHCDKSCTAADCSNHSLSVSGTVTSGCVCYCANSWYGKTCASCPYGMNVSTGCDRCVDGFSGFPNCSLTCTEAANCSSHATTVSGTTLTGCSCSCRNRWSTGNCSVCPYGYSADGDCGVCIAGWQGYPTCQRTCTVEEDCDNHASTVTGVAGQCACTCRNYWTLASNCSVCALPYAGSDCNDCAVGYTGYPNCIKNCTVQTDCSNHATTVQGYANGTCACQCRYGWTGSTCASCPVRYNASLDCGFCADSYEGTYPNCTLKCTVAANCTNHAVLVNGNSTSGCFCQCRNQWYGGTCSNCNSIFNASADCGTCAAAYENYPNCYLKCTIAANCSSHATNVSGNIVDGCNCSCQNQWSGGNCATCASVFDSSKNCGACAAGYDTYPHCYRTCTVASNCSGHATNVTGNRNTGCNCSCSAQWTNDTCGYCPPLFNASQNCAACIDGYGGYPQCTPLCTVTDDCSGNANTVSGLRGACVCVCRNRWSSGNCSVCPALYNATQDCGACNSIYETYPQCYLKCTNAANCSSHAAFVSGNTFTKCVCNCSDKWTGNTCASCPSNYNQSTCNSCAAGFSDYPTCPRVCTIPQDCSNNAINVSGLTPNCVCDCRNSWSGGSCSTCAAQYNSTEDCGTCSNAYAAFSTYPNCYLTCTVAANCSNHADSVTGNSVAGCNCSCRNQWKGNTCNSCAANYSATADCGTCAPGYIDYPICPRACTVALDCNGHASNVTGHEGSCVCNCTNQWYGDTCNSCPPHIDATKNCATCLAAYNTYPQCYLTCTTVSNCSNHATGVIGNTNTGCNCTCRNEWYGDVCNQCPQYVNATRDCGACVAGYDGYPNCRRTCTNALDCNSHAAAVSGLLPDCKCNCSTQWTSSTCAVCPYNFNSTMDCGTCANGFDSYPACYQTCTNAGNCSNHAATVSGNTLTGCACHCRNQWKEDNCSSCAFNFNASQDCGVCAIGYDAYPNCDRICTATTDCSGHSSNVTGLYPNCNCTCRNQWSGGSCSVCPTRYNASNDCAGCAAGYDGAYPACYLTCTREANCSGNAATVTGNTHTGCNCSCRNQWNGTTCDSCASIYSSTQDCGTCAEGYGFYPNCTRICSTVYECNAHATTVDGTYPNCTCNCRNQWLGSSCAFCPSKYSNTTANDCGTCTSDREGYPICVEKCTNAWNCSNNAQTVLGNFTSGCSCICRNQWSGLNCSSCPVNFDSTLDCGACSKGYSNYPTCAPLCTPVDCYNHSIAFSGTRPNCQCTCRNKWSLSNCSVCPSNYVANETSDCAACAPGYVEYPSCYRQCTVSQDCNSHAVNVTGNTFTGCNCSCRNEWSGSSCQVCAAKYNATEDCATCAVGYANDYPNCTRICTVDEDCNGHAVNATGLVPYCTCHCRNEWLGATCNLCPPKYDSVQDCGACDKYRADDYPNCSATSQSRPTFSMLVTVTPSLSENITTPTMTLNATHSGTLSQSKSFPSVSHSITPGTRPPTPAPPNTTHAQNATTTTAAPATTTVIPNTTTTAVPTTTTTTTPPTTTTTAAPTTTTTAAPTPVPPSSCTSDYCNNHSTSSSVSTETGQCVCECRNFWSGDTCAVCPVQYNATLDCATCASGRYNYPSCDDVQHVVANVTLNCSWSTYIGNDGGAGSLAAIAADVRDWLVSTNGGGCLDRVRGNLSRQLVVVAFGAHGPPATPEGTAVVLVDIQLFSPSVTNASYAALCLSSYVLGKYVSLDRTQALIAGSTPAPSANTDNSGDSNGDACFIGWIGNAVSSSSSPCGEFLCAPVLALLPAVAGSSFPIIAVIIPIVVLILIVLAVLLYKGKIGTLAYRTRRAQHYVDSGKYTLEFLHAGDEDVLFYSKRRATVIEASSEMQEQNRSRAPSRRRSVFEKIVDAVTGNNGSGTTASTKEQDLEYPPSLEMSGNLQSAPRAAPDAAPMHAEVDEFDFDASKPSASNAPVYANNASAPPPARKPVHDFSDI</sequence>
<organism evidence="5 6">
    <name type="scientific">Bodo saltans</name>
    <name type="common">Flagellated protozoan</name>
    <dbReference type="NCBI Taxonomy" id="75058"/>
    <lineage>
        <taxon>Eukaryota</taxon>
        <taxon>Discoba</taxon>
        <taxon>Euglenozoa</taxon>
        <taxon>Kinetoplastea</taxon>
        <taxon>Metakinetoplastina</taxon>
        <taxon>Eubodonida</taxon>
        <taxon>Bodonidae</taxon>
        <taxon>Bodo</taxon>
    </lineage>
</organism>
<keyword evidence="2" id="KW-0472">Membrane</keyword>
<keyword evidence="2" id="KW-0812">Transmembrane</keyword>
<dbReference type="InterPro" id="IPR000742">
    <property type="entry name" value="EGF"/>
</dbReference>
<feature type="signal peptide" evidence="3">
    <location>
        <begin position="1"/>
        <end position="35"/>
    </location>
</feature>
<feature type="domain" description="EGF-like" evidence="4">
    <location>
        <begin position="1790"/>
        <end position="1801"/>
    </location>
</feature>
<proteinExistence type="predicted"/>
<evidence type="ECO:0000259" key="4">
    <source>
        <dbReference type="PROSITE" id="PS00022"/>
    </source>
</evidence>
<evidence type="ECO:0000313" key="6">
    <source>
        <dbReference type="Proteomes" id="UP000051952"/>
    </source>
</evidence>
<dbReference type="SMART" id="SM00181">
    <property type="entry name" value="EGF"/>
    <property type="match status" value="17"/>
</dbReference>
<dbReference type="EMBL" id="CYKH01000097">
    <property type="protein sequence ID" value="CUE71036.1"/>
    <property type="molecule type" value="Genomic_DNA"/>
</dbReference>
<dbReference type="VEuPathDB" id="TriTrypDB:BSAL_52810"/>
<feature type="domain" description="EGF-like" evidence="4">
    <location>
        <begin position="450"/>
        <end position="461"/>
    </location>
</feature>
<gene>
    <name evidence="5" type="ORF">BSAL_52810</name>
</gene>
<keyword evidence="2" id="KW-1133">Transmembrane helix</keyword>
<feature type="compositionally biased region" description="Polar residues" evidence="1">
    <location>
        <begin position="1670"/>
        <end position="1692"/>
    </location>
</feature>
<evidence type="ECO:0000256" key="2">
    <source>
        <dbReference type="SAM" id="Phobius"/>
    </source>
</evidence>
<dbReference type="PROSITE" id="PS00022">
    <property type="entry name" value="EGF_1"/>
    <property type="match status" value="2"/>
</dbReference>
<keyword evidence="3" id="KW-0732">Signal</keyword>
<feature type="compositionally biased region" description="Low complexity" evidence="1">
    <location>
        <begin position="2102"/>
        <end position="2113"/>
    </location>
</feature>
<evidence type="ECO:0000256" key="3">
    <source>
        <dbReference type="SAM" id="SignalP"/>
    </source>
</evidence>
<protein>
    <submittedName>
        <fullName evidence="5">Membrane-associated protein, putative</fullName>
    </submittedName>
</protein>
<feature type="compositionally biased region" description="Low complexity" evidence="1">
    <location>
        <begin position="1705"/>
        <end position="1759"/>
    </location>
</feature>
<accession>A0A0S4ILB2</accession>
<dbReference type="OMA" id="PNCTRIC"/>
<dbReference type="Proteomes" id="UP000051952">
    <property type="component" value="Unassembled WGS sequence"/>
</dbReference>
<keyword evidence="6" id="KW-1185">Reference proteome</keyword>
<evidence type="ECO:0000256" key="1">
    <source>
        <dbReference type="SAM" id="MobiDB-lite"/>
    </source>
</evidence>
<reference evidence="6" key="1">
    <citation type="submission" date="2015-09" db="EMBL/GenBank/DDBJ databases">
        <authorList>
            <consortium name="Pathogen Informatics"/>
        </authorList>
    </citation>
    <scope>NUCLEOTIDE SEQUENCE [LARGE SCALE GENOMIC DNA]</scope>
    <source>
        <strain evidence="6">Lake Konstanz</strain>
    </source>
</reference>
<name>A0A0S4ILB2_BODSA</name>
<feature type="transmembrane region" description="Helical" evidence="2">
    <location>
        <begin position="2004"/>
        <end position="2026"/>
    </location>
</feature>
<feature type="region of interest" description="Disordered" evidence="1">
    <location>
        <begin position="2101"/>
        <end position="2185"/>
    </location>
</feature>
<dbReference type="OrthoDB" id="6415390at2759"/>
<feature type="region of interest" description="Disordered" evidence="1">
    <location>
        <begin position="1670"/>
        <end position="1761"/>
    </location>
</feature>
<feature type="chain" id="PRO_5006621334" evidence="3">
    <location>
        <begin position="36"/>
        <end position="2185"/>
    </location>
</feature>
<evidence type="ECO:0000313" key="5">
    <source>
        <dbReference type="EMBL" id="CUE71036.1"/>
    </source>
</evidence>